<dbReference type="EMBL" id="MBAD02000414">
    <property type="protein sequence ID" value="RLN68150.1"/>
    <property type="molecule type" value="Genomic_DNA"/>
</dbReference>
<dbReference type="PANTHER" id="PTHR33050:SF7">
    <property type="entry name" value="RIBONUCLEASE H"/>
    <property type="match status" value="1"/>
</dbReference>
<evidence type="ECO:0008006" key="3">
    <source>
        <dbReference type="Google" id="ProtNLM"/>
    </source>
</evidence>
<reference evidence="1 2" key="1">
    <citation type="submission" date="2018-07" db="EMBL/GenBank/DDBJ databases">
        <title>Genome sequencing of oomycete isolates from Chile give support for New Zealand origin for Phytophthora kernoviae and make available the first Nothophytophthora sp. genome.</title>
        <authorList>
            <person name="Studholme D.J."/>
            <person name="Sanfuentes E."/>
            <person name="Panda P."/>
            <person name="Hill R."/>
            <person name="Sambles C."/>
            <person name="Grant M."/>
            <person name="Williams N.M."/>
            <person name="Mcdougal R.L."/>
        </authorList>
    </citation>
    <scope>NUCLEOTIDE SEQUENCE [LARGE SCALE GENOMIC DNA]</scope>
    <source>
        <strain evidence="1">Chile7</strain>
    </source>
</reference>
<evidence type="ECO:0000313" key="1">
    <source>
        <dbReference type="EMBL" id="RLN68150.1"/>
    </source>
</evidence>
<evidence type="ECO:0000313" key="2">
    <source>
        <dbReference type="Proteomes" id="UP000284657"/>
    </source>
</evidence>
<dbReference type="PANTHER" id="PTHR33050">
    <property type="entry name" value="REVERSE TRANSCRIPTASE DOMAIN-CONTAINING PROTEIN"/>
    <property type="match status" value="1"/>
</dbReference>
<comment type="caution">
    <text evidence="1">The sequence shown here is derived from an EMBL/GenBank/DDBJ whole genome shotgun (WGS) entry which is preliminary data.</text>
</comment>
<accession>A0A421G7R0</accession>
<dbReference type="Proteomes" id="UP000284657">
    <property type="component" value="Unassembled WGS sequence"/>
</dbReference>
<name>A0A421G7R0_9STRA</name>
<gene>
    <name evidence="1" type="ORF">BBJ29_009679</name>
</gene>
<dbReference type="AlphaFoldDB" id="A0A421G7R0"/>
<protein>
    <recommendedName>
        <fullName evidence="3">Reverse transcriptase domain-containing protein</fullName>
    </recommendedName>
</protein>
<dbReference type="InterPro" id="IPR052055">
    <property type="entry name" value="Hepadnavirus_pol/RT"/>
</dbReference>
<sequence>MVLAMDMLERWPEIVISPFGVVDKGDDDASISGRTIHDLSFPEGSSINDCIDQDSITKPDYNHCDAVATEILRAKHNHPEAEIQIMASDVASAFRNISIHSNSVYLFAGLIEEENVLVIELSAPFGWTGPPGFYEIFSGAISHVHGSHTNAVCPTGFFNYHWVDDHINVAADVSLSGKDMDCSLRFAIVAVLGAEAINDKKFTDWSTSQCVLGLEFDSAAGLASMPVTKIQKARCVVASASSSTMITRKVYRSLVGSLRHVATCIRAARPFPQRQRLPESQLHKFQRVPVTEDMKQDLL</sequence>
<organism evidence="1 2">
    <name type="scientific">Phytophthora kernoviae</name>
    <dbReference type="NCBI Taxonomy" id="325452"/>
    <lineage>
        <taxon>Eukaryota</taxon>
        <taxon>Sar</taxon>
        <taxon>Stramenopiles</taxon>
        <taxon>Oomycota</taxon>
        <taxon>Peronosporomycetes</taxon>
        <taxon>Peronosporales</taxon>
        <taxon>Peronosporaceae</taxon>
        <taxon>Phytophthora</taxon>
    </lineage>
</organism>
<proteinExistence type="predicted"/>